<dbReference type="InterPro" id="IPR009057">
    <property type="entry name" value="Homeodomain-like_sf"/>
</dbReference>
<dbReference type="GO" id="GO:0003700">
    <property type="term" value="F:DNA-binding transcription factor activity"/>
    <property type="evidence" value="ECO:0007669"/>
    <property type="project" value="InterPro"/>
</dbReference>
<protein>
    <submittedName>
        <fullName evidence="5">Helix-turn-helix domain-containing protein</fullName>
    </submittedName>
</protein>
<name>A0A941DT69_9BURK</name>
<dbReference type="Pfam" id="PF12833">
    <property type="entry name" value="HTH_18"/>
    <property type="match status" value="1"/>
</dbReference>
<evidence type="ECO:0000256" key="1">
    <source>
        <dbReference type="ARBA" id="ARBA00023015"/>
    </source>
</evidence>
<dbReference type="Pfam" id="PF01965">
    <property type="entry name" value="DJ-1_PfpI"/>
    <property type="match status" value="1"/>
</dbReference>
<dbReference type="InterPro" id="IPR002818">
    <property type="entry name" value="DJ-1/PfpI"/>
</dbReference>
<reference evidence="5" key="1">
    <citation type="submission" date="2021-04" db="EMBL/GenBank/DDBJ databases">
        <title>novel species isolated from subtropical streams in China.</title>
        <authorList>
            <person name="Lu H."/>
        </authorList>
    </citation>
    <scope>NUCLEOTIDE SEQUENCE</scope>
    <source>
        <strain evidence="5">LFS511W</strain>
    </source>
</reference>
<keyword evidence="1" id="KW-0805">Transcription regulation</keyword>
<dbReference type="InterPro" id="IPR018062">
    <property type="entry name" value="HTH_AraC-typ_CS"/>
</dbReference>
<dbReference type="PANTHER" id="PTHR43130:SF3">
    <property type="entry name" value="HTH-TYPE TRANSCRIPTIONAL REGULATOR RV1931C"/>
    <property type="match status" value="1"/>
</dbReference>
<evidence type="ECO:0000256" key="2">
    <source>
        <dbReference type="ARBA" id="ARBA00023125"/>
    </source>
</evidence>
<evidence type="ECO:0000313" key="5">
    <source>
        <dbReference type="EMBL" id="MBR7783586.1"/>
    </source>
</evidence>
<keyword evidence="3" id="KW-0804">Transcription</keyword>
<evidence type="ECO:0000259" key="4">
    <source>
        <dbReference type="PROSITE" id="PS01124"/>
    </source>
</evidence>
<organism evidence="5 6">
    <name type="scientific">Undibacterium luofuense</name>
    <dbReference type="NCBI Taxonomy" id="2828733"/>
    <lineage>
        <taxon>Bacteria</taxon>
        <taxon>Pseudomonadati</taxon>
        <taxon>Pseudomonadota</taxon>
        <taxon>Betaproteobacteria</taxon>
        <taxon>Burkholderiales</taxon>
        <taxon>Oxalobacteraceae</taxon>
        <taxon>Undibacterium</taxon>
    </lineage>
</organism>
<dbReference type="InterPro" id="IPR018060">
    <property type="entry name" value="HTH_AraC"/>
</dbReference>
<comment type="caution">
    <text evidence="5">The sequence shown here is derived from an EMBL/GenBank/DDBJ whole genome shotgun (WGS) entry which is preliminary data.</text>
</comment>
<evidence type="ECO:0000256" key="3">
    <source>
        <dbReference type="ARBA" id="ARBA00023163"/>
    </source>
</evidence>
<dbReference type="GO" id="GO:0043565">
    <property type="term" value="F:sequence-specific DNA binding"/>
    <property type="evidence" value="ECO:0007669"/>
    <property type="project" value="InterPro"/>
</dbReference>
<dbReference type="PANTHER" id="PTHR43130">
    <property type="entry name" value="ARAC-FAMILY TRANSCRIPTIONAL REGULATOR"/>
    <property type="match status" value="1"/>
</dbReference>
<dbReference type="RefSeq" id="WP_212688861.1">
    <property type="nucleotide sequence ID" value="NZ_JAGSPN010000013.1"/>
</dbReference>
<keyword evidence="2" id="KW-0238">DNA-binding</keyword>
<dbReference type="InterPro" id="IPR029062">
    <property type="entry name" value="Class_I_gatase-like"/>
</dbReference>
<dbReference type="SMART" id="SM00342">
    <property type="entry name" value="HTH_ARAC"/>
    <property type="match status" value="1"/>
</dbReference>
<dbReference type="SUPFAM" id="SSF46689">
    <property type="entry name" value="Homeodomain-like"/>
    <property type="match status" value="2"/>
</dbReference>
<dbReference type="EMBL" id="JAGSPN010000013">
    <property type="protein sequence ID" value="MBR7783586.1"/>
    <property type="molecule type" value="Genomic_DNA"/>
</dbReference>
<proteinExistence type="predicted"/>
<gene>
    <name evidence="5" type="ORF">KDM89_15685</name>
</gene>
<dbReference type="Gene3D" id="3.40.50.880">
    <property type="match status" value="1"/>
</dbReference>
<feature type="domain" description="HTH araC/xylS-type" evidence="4">
    <location>
        <begin position="211"/>
        <end position="312"/>
    </location>
</feature>
<dbReference type="CDD" id="cd03137">
    <property type="entry name" value="GATase1_AraC_1"/>
    <property type="match status" value="1"/>
</dbReference>
<sequence length="316" mass="34582">MSEPLNIAVLAFPGISPFHLSVPCLVFGEAHPGFPAMNCVVCAEQTGQISSSAGFEIGISRGLEAISHADIVILPSWHAGTPVSAALRQALLDAAARGAYLAGLCLGAYVLAECGLLNGLQATTHWAYADDFSQRFPQIRLDTDVIYIEQGRIMTSAGTAAALDCCLHLVRQLCGAEVANRLARRLVIAPHRQGGQAQFIEQPVPETRSDHKLSSLLDEVRNAPQLAYTLDQLAAKMAMSRRTFTRHFRQLTGSSFTEWLLHQRISHAQHLLEVSDLAVEQVATAAGFASAETLRLHFRQRLGIPPQQWRRQFRQT</sequence>
<dbReference type="PROSITE" id="PS01124">
    <property type="entry name" value="HTH_ARAC_FAMILY_2"/>
    <property type="match status" value="1"/>
</dbReference>
<accession>A0A941DT69</accession>
<dbReference type="InterPro" id="IPR052158">
    <property type="entry name" value="INH-QAR"/>
</dbReference>
<keyword evidence="6" id="KW-1185">Reference proteome</keyword>
<dbReference type="PROSITE" id="PS00041">
    <property type="entry name" value="HTH_ARAC_FAMILY_1"/>
    <property type="match status" value="1"/>
</dbReference>
<dbReference type="Gene3D" id="1.10.10.60">
    <property type="entry name" value="Homeodomain-like"/>
    <property type="match status" value="1"/>
</dbReference>
<dbReference type="SUPFAM" id="SSF52317">
    <property type="entry name" value="Class I glutamine amidotransferase-like"/>
    <property type="match status" value="1"/>
</dbReference>
<evidence type="ECO:0000313" key="6">
    <source>
        <dbReference type="Proteomes" id="UP000680067"/>
    </source>
</evidence>
<dbReference type="AlphaFoldDB" id="A0A941DT69"/>
<dbReference type="Proteomes" id="UP000680067">
    <property type="component" value="Unassembled WGS sequence"/>
</dbReference>